<dbReference type="RefSeq" id="WP_207857050.1">
    <property type="nucleotide sequence ID" value="NZ_JAFREP010000003.1"/>
</dbReference>
<reference evidence="2" key="1">
    <citation type="submission" date="2021-03" db="EMBL/GenBank/DDBJ databases">
        <authorList>
            <person name="Wang G."/>
        </authorList>
    </citation>
    <scope>NUCLEOTIDE SEQUENCE</scope>
    <source>
        <strain evidence="2">KCTC 12899</strain>
    </source>
</reference>
<comment type="caution">
    <text evidence="2">The sequence shown here is derived from an EMBL/GenBank/DDBJ whole genome shotgun (WGS) entry which is preliminary data.</text>
</comment>
<feature type="transmembrane region" description="Helical" evidence="1">
    <location>
        <begin position="43"/>
        <end position="64"/>
    </location>
</feature>
<name>A0A8J7U113_9BACT</name>
<evidence type="ECO:0000313" key="2">
    <source>
        <dbReference type="EMBL" id="MBO1317673.1"/>
    </source>
</evidence>
<accession>A0A8J7U113</accession>
<gene>
    <name evidence="2" type="ORF">J3U88_04305</name>
</gene>
<feature type="transmembrane region" description="Helical" evidence="1">
    <location>
        <begin position="76"/>
        <end position="97"/>
    </location>
</feature>
<proteinExistence type="predicted"/>
<keyword evidence="3" id="KW-1185">Reference proteome</keyword>
<sequence>MNDKTKTYITLAAQAFLGLILGVMGGLNYFLGFMETPKPTPEAGAFLGAMAAAGYFFPFVKVVEIVGGLMLLTNRFVPLALVMLAPIIVNIFALHLFLQPAQLPMSGAMMAALVFVSVMYRKHFKTMFAFKAAVS</sequence>
<feature type="transmembrane region" description="Helical" evidence="1">
    <location>
        <begin position="103"/>
        <end position="120"/>
    </location>
</feature>
<evidence type="ECO:0008006" key="4">
    <source>
        <dbReference type="Google" id="ProtNLM"/>
    </source>
</evidence>
<dbReference type="Proteomes" id="UP000664417">
    <property type="component" value="Unassembled WGS sequence"/>
</dbReference>
<keyword evidence="1" id="KW-0812">Transmembrane</keyword>
<evidence type="ECO:0000256" key="1">
    <source>
        <dbReference type="SAM" id="Phobius"/>
    </source>
</evidence>
<dbReference type="EMBL" id="JAFREP010000003">
    <property type="protein sequence ID" value="MBO1317673.1"/>
    <property type="molecule type" value="Genomic_DNA"/>
</dbReference>
<evidence type="ECO:0000313" key="3">
    <source>
        <dbReference type="Proteomes" id="UP000664417"/>
    </source>
</evidence>
<dbReference type="AlphaFoldDB" id="A0A8J7U113"/>
<feature type="transmembrane region" description="Helical" evidence="1">
    <location>
        <begin position="7"/>
        <end position="31"/>
    </location>
</feature>
<keyword evidence="1" id="KW-1133">Transmembrane helix</keyword>
<organism evidence="2 3">
    <name type="scientific">Acanthopleuribacter pedis</name>
    <dbReference type="NCBI Taxonomy" id="442870"/>
    <lineage>
        <taxon>Bacteria</taxon>
        <taxon>Pseudomonadati</taxon>
        <taxon>Acidobacteriota</taxon>
        <taxon>Holophagae</taxon>
        <taxon>Acanthopleuribacterales</taxon>
        <taxon>Acanthopleuribacteraceae</taxon>
        <taxon>Acanthopleuribacter</taxon>
    </lineage>
</organism>
<protein>
    <recommendedName>
        <fullName evidence="4">DoxX family protein</fullName>
    </recommendedName>
</protein>
<keyword evidence="1" id="KW-0472">Membrane</keyword>